<feature type="transmembrane region" description="Helical" evidence="12">
    <location>
        <begin position="21"/>
        <end position="42"/>
    </location>
</feature>
<dbReference type="SUPFAM" id="SSF158472">
    <property type="entry name" value="HAMP domain-like"/>
    <property type="match status" value="1"/>
</dbReference>
<dbReference type="AlphaFoldDB" id="A0A8J3VTV8"/>
<dbReference type="SMART" id="SM00388">
    <property type="entry name" value="HisKA"/>
    <property type="match status" value="1"/>
</dbReference>
<dbReference type="InterPro" id="IPR036097">
    <property type="entry name" value="HisK_dim/P_sf"/>
</dbReference>
<evidence type="ECO:0000256" key="11">
    <source>
        <dbReference type="SAM" id="MobiDB-lite"/>
    </source>
</evidence>
<keyword evidence="8 12" id="KW-1133">Transmembrane helix</keyword>
<dbReference type="CDD" id="cd06225">
    <property type="entry name" value="HAMP"/>
    <property type="match status" value="1"/>
</dbReference>
<dbReference type="Gene3D" id="6.10.340.10">
    <property type="match status" value="1"/>
</dbReference>
<dbReference type="EMBL" id="BONZ01000073">
    <property type="protein sequence ID" value="GIH18822.1"/>
    <property type="molecule type" value="Genomic_DNA"/>
</dbReference>
<dbReference type="SMART" id="SM00387">
    <property type="entry name" value="HATPase_c"/>
    <property type="match status" value="1"/>
</dbReference>
<dbReference type="Pfam" id="PF00512">
    <property type="entry name" value="HisKA"/>
    <property type="match status" value="1"/>
</dbReference>
<comment type="caution">
    <text evidence="15">The sequence shown here is derived from an EMBL/GenBank/DDBJ whole genome shotgun (WGS) entry which is preliminary data.</text>
</comment>
<keyword evidence="5" id="KW-0808">Transferase</keyword>
<dbReference type="GO" id="GO:0005886">
    <property type="term" value="C:plasma membrane"/>
    <property type="evidence" value="ECO:0007669"/>
    <property type="project" value="UniProtKB-SubCell"/>
</dbReference>
<feature type="transmembrane region" description="Helical" evidence="12">
    <location>
        <begin position="77"/>
        <end position="98"/>
    </location>
</feature>
<evidence type="ECO:0000256" key="7">
    <source>
        <dbReference type="ARBA" id="ARBA00022777"/>
    </source>
</evidence>
<evidence type="ECO:0000256" key="12">
    <source>
        <dbReference type="SAM" id="Phobius"/>
    </source>
</evidence>
<keyword evidence="16" id="KW-1185">Reference proteome</keyword>
<dbReference type="PROSITE" id="PS50109">
    <property type="entry name" value="HIS_KIN"/>
    <property type="match status" value="1"/>
</dbReference>
<dbReference type="CDD" id="cd00075">
    <property type="entry name" value="HATPase"/>
    <property type="match status" value="1"/>
</dbReference>
<sequence>MAAESRPVFRPRVSARLRLTLGYAAFLIAAGAATLLGVYVVVRYVPNYPLTAANPRDTGPIAGRAQILGTLVKLSGYTLGGLAVIGLGGGWLLSGWVLRPLRRINEAAEIAATGRLDHRIRLSGRNDEFRQLADTFDHMLDRIADGFGAHERFAANAAHELRTPLAITETLLDVARRDPDGQDQRALIERLRITNARAIRLTEALLRLADANAITAVAEPVDLAAVVDAAVAEHAPEADGYRVTVTTRLERAPVVGDAALLAQLAANLVQNAIRHNHSPGSAWVSTHHDPRRRSVTLRVQNTGDVYPADVAARLAEPFLRGTGRAGRPSRDTASRDAAGGGRGAPAVPGHGLGLTLVARITEVHGGRLAIVPRNGGGLDVSVTLPDRDATPGSRSGGSGRNSGTGLVAGDTSVPDASAATAANAFGVRLR</sequence>
<feature type="domain" description="HAMP" evidence="14">
    <location>
        <begin position="95"/>
        <end position="148"/>
    </location>
</feature>
<organism evidence="15 16">
    <name type="scientific">Rugosimonospora africana</name>
    <dbReference type="NCBI Taxonomy" id="556532"/>
    <lineage>
        <taxon>Bacteria</taxon>
        <taxon>Bacillati</taxon>
        <taxon>Actinomycetota</taxon>
        <taxon>Actinomycetes</taxon>
        <taxon>Micromonosporales</taxon>
        <taxon>Micromonosporaceae</taxon>
        <taxon>Rugosimonospora</taxon>
    </lineage>
</organism>
<evidence type="ECO:0000259" key="13">
    <source>
        <dbReference type="PROSITE" id="PS50109"/>
    </source>
</evidence>
<dbReference type="InterPro" id="IPR003661">
    <property type="entry name" value="HisK_dim/P_dom"/>
</dbReference>
<dbReference type="SMART" id="SM00304">
    <property type="entry name" value="HAMP"/>
    <property type="match status" value="1"/>
</dbReference>
<evidence type="ECO:0000256" key="8">
    <source>
        <dbReference type="ARBA" id="ARBA00022989"/>
    </source>
</evidence>
<dbReference type="PRINTS" id="PR00344">
    <property type="entry name" value="BCTRLSENSOR"/>
</dbReference>
<dbReference type="SUPFAM" id="SSF55874">
    <property type="entry name" value="ATPase domain of HSP90 chaperone/DNA topoisomerase II/histidine kinase"/>
    <property type="match status" value="1"/>
</dbReference>
<dbReference type="PANTHER" id="PTHR45436:SF5">
    <property type="entry name" value="SENSOR HISTIDINE KINASE TRCS"/>
    <property type="match status" value="1"/>
</dbReference>
<dbReference type="PANTHER" id="PTHR45436">
    <property type="entry name" value="SENSOR HISTIDINE KINASE YKOH"/>
    <property type="match status" value="1"/>
</dbReference>
<evidence type="ECO:0000256" key="2">
    <source>
        <dbReference type="ARBA" id="ARBA00004236"/>
    </source>
</evidence>
<dbReference type="RefSeq" id="WP_203922320.1">
    <property type="nucleotide sequence ID" value="NZ_BONZ01000073.1"/>
</dbReference>
<dbReference type="EC" id="2.7.13.3" evidence="3"/>
<dbReference type="CDD" id="cd00082">
    <property type="entry name" value="HisKA"/>
    <property type="match status" value="1"/>
</dbReference>
<evidence type="ECO:0000256" key="9">
    <source>
        <dbReference type="ARBA" id="ARBA00023012"/>
    </source>
</evidence>
<keyword evidence="9" id="KW-0902">Two-component regulatory system</keyword>
<dbReference type="InterPro" id="IPR050428">
    <property type="entry name" value="TCS_sensor_his_kinase"/>
</dbReference>
<accession>A0A8J3VTV8</accession>
<dbReference type="Pfam" id="PF02518">
    <property type="entry name" value="HATPase_c"/>
    <property type="match status" value="1"/>
</dbReference>
<keyword evidence="7 15" id="KW-0418">Kinase</keyword>
<proteinExistence type="predicted"/>
<dbReference type="InterPro" id="IPR036890">
    <property type="entry name" value="HATPase_C_sf"/>
</dbReference>
<dbReference type="Gene3D" id="1.10.287.130">
    <property type="match status" value="1"/>
</dbReference>
<dbReference type="Proteomes" id="UP000642748">
    <property type="component" value="Unassembled WGS sequence"/>
</dbReference>
<comment type="catalytic activity">
    <reaction evidence="1">
        <text>ATP + protein L-histidine = ADP + protein N-phospho-L-histidine.</text>
        <dbReference type="EC" id="2.7.13.3"/>
    </reaction>
</comment>
<feature type="domain" description="Histidine kinase" evidence="13">
    <location>
        <begin position="156"/>
        <end position="388"/>
    </location>
</feature>
<dbReference type="InterPro" id="IPR004358">
    <property type="entry name" value="Sig_transdc_His_kin-like_C"/>
</dbReference>
<keyword evidence="6 12" id="KW-0812">Transmembrane</keyword>
<evidence type="ECO:0000256" key="4">
    <source>
        <dbReference type="ARBA" id="ARBA00022553"/>
    </source>
</evidence>
<feature type="region of interest" description="Disordered" evidence="11">
    <location>
        <begin position="371"/>
        <end position="412"/>
    </location>
</feature>
<reference evidence="15" key="1">
    <citation type="submission" date="2021-01" db="EMBL/GenBank/DDBJ databases">
        <title>Whole genome shotgun sequence of Rugosimonospora africana NBRC 104875.</title>
        <authorList>
            <person name="Komaki H."/>
            <person name="Tamura T."/>
        </authorList>
    </citation>
    <scope>NUCLEOTIDE SEQUENCE</scope>
    <source>
        <strain evidence="15">NBRC 104875</strain>
    </source>
</reference>
<comment type="subcellular location">
    <subcellularLocation>
        <location evidence="2">Cell membrane</location>
    </subcellularLocation>
</comment>
<evidence type="ECO:0000256" key="10">
    <source>
        <dbReference type="ARBA" id="ARBA00023136"/>
    </source>
</evidence>
<dbReference type="SUPFAM" id="SSF47384">
    <property type="entry name" value="Homodimeric domain of signal transducing histidine kinase"/>
    <property type="match status" value="1"/>
</dbReference>
<dbReference type="PROSITE" id="PS50885">
    <property type="entry name" value="HAMP"/>
    <property type="match status" value="1"/>
</dbReference>
<dbReference type="InterPro" id="IPR003660">
    <property type="entry name" value="HAMP_dom"/>
</dbReference>
<feature type="region of interest" description="Disordered" evidence="11">
    <location>
        <begin position="319"/>
        <end position="348"/>
    </location>
</feature>
<evidence type="ECO:0000313" key="16">
    <source>
        <dbReference type="Proteomes" id="UP000642748"/>
    </source>
</evidence>
<evidence type="ECO:0000256" key="6">
    <source>
        <dbReference type="ARBA" id="ARBA00022692"/>
    </source>
</evidence>
<dbReference type="Gene3D" id="3.30.565.10">
    <property type="entry name" value="Histidine kinase-like ATPase, C-terminal domain"/>
    <property type="match status" value="1"/>
</dbReference>
<dbReference type="Pfam" id="PF00672">
    <property type="entry name" value="HAMP"/>
    <property type="match status" value="1"/>
</dbReference>
<evidence type="ECO:0000259" key="14">
    <source>
        <dbReference type="PROSITE" id="PS50885"/>
    </source>
</evidence>
<gene>
    <name evidence="15" type="ORF">Raf01_69940</name>
</gene>
<evidence type="ECO:0000256" key="5">
    <source>
        <dbReference type="ARBA" id="ARBA00022679"/>
    </source>
</evidence>
<evidence type="ECO:0000256" key="1">
    <source>
        <dbReference type="ARBA" id="ARBA00000085"/>
    </source>
</evidence>
<keyword evidence="10 12" id="KW-0472">Membrane</keyword>
<dbReference type="InterPro" id="IPR005467">
    <property type="entry name" value="His_kinase_dom"/>
</dbReference>
<evidence type="ECO:0000256" key="3">
    <source>
        <dbReference type="ARBA" id="ARBA00012438"/>
    </source>
</evidence>
<keyword evidence="4" id="KW-0597">Phosphoprotein</keyword>
<dbReference type="InterPro" id="IPR003594">
    <property type="entry name" value="HATPase_dom"/>
</dbReference>
<dbReference type="GO" id="GO:0000155">
    <property type="term" value="F:phosphorelay sensor kinase activity"/>
    <property type="evidence" value="ECO:0007669"/>
    <property type="project" value="InterPro"/>
</dbReference>
<evidence type="ECO:0000313" key="15">
    <source>
        <dbReference type="EMBL" id="GIH18822.1"/>
    </source>
</evidence>
<name>A0A8J3VTV8_9ACTN</name>
<protein>
    <recommendedName>
        <fullName evidence="3">histidine kinase</fullName>
        <ecNumber evidence="3">2.7.13.3</ecNumber>
    </recommendedName>
</protein>